<dbReference type="CDD" id="cd00067">
    <property type="entry name" value="GAL4"/>
    <property type="match status" value="1"/>
</dbReference>
<dbReference type="SUPFAM" id="SSF57701">
    <property type="entry name" value="Zn2/Cys6 DNA-binding domain"/>
    <property type="match status" value="1"/>
</dbReference>
<dbReference type="GO" id="GO:0000981">
    <property type="term" value="F:DNA-binding transcription factor activity, RNA polymerase II-specific"/>
    <property type="evidence" value="ECO:0007669"/>
    <property type="project" value="InterPro"/>
</dbReference>
<dbReference type="GO" id="GO:0006351">
    <property type="term" value="P:DNA-templated transcription"/>
    <property type="evidence" value="ECO:0007669"/>
    <property type="project" value="InterPro"/>
</dbReference>
<organism evidence="9 10">
    <name type="scientific">Pseudocercospora musae</name>
    <dbReference type="NCBI Taxonomy" id="113226"/>
    <lineage>
        <taxon>Eukaryota</taxon>
        <taxon>Fungi</taxon>
        <taxon>Dikarya</taxon>
        <taxon>Ascomycota</taxon>
        <taxon>Pezizomycotina</taxon>
        <taxon>Dothideomycetes</taxon>
        <taxon>Dothideomycetidae</taxon>
        <taxon>Mycosphaerellales</taxon>
        <taxon>Mycosphaerellaceae</taxon>
        <taxon>Pseudocercospora</taxon>
    </lineage>
</organism>
<dbReference type="AlphaFoldDB" id="A0A139I556"/>
<dbReference type="OrthoDB" id="3037908at2759"/>
<comment type="subcellular location">
    <subcellularLocation>
        <location evidence="1">Nucleus</location>
    </subcellularLocation>
</comment>
<dbReference type="PROSITE" id="PS00463">
    <property type="entry name" value="ZN2_CY6_FUNGAL_1"/>
    <property type="match status" value="1"/>
</dbReference>
<dbReference type="EMBL" id="LFZO01000309">
    <property type="protein sequence ID" value="KXT09745.1"/>
    <property type="molecule type" value="Genomic_DNA"/>
</dbReference>
<evidence type="ECO:0000256" key="7">
    <source>
        <dbReference type="SAM" id="MobiDB-lite"/>
    </source>
</evidence>
<reference evidence="9 10" key="1">
    <citation type="submission" date="2015-07" db="EMBL/GenBank/DDBJ databases">
        <title>Comparative genomics of the Sigatoka disease complex on banana suggests a link between parallel evolutionary changes in Pseudocercospora fijiensis and Pseudocercospora eumusae and increased virulence on the banana host.</title>
        <authorList>
            <person name="Chang T.-C."/>
            <person name="Salvucci A."/>
            <person name="Crous P.W."/>
            <person name="Stergiopoulos I."/>
        </authorList>
    </citation>
    <scope>NUCLEOTIDE SEQUENCE [LARGE SCALE GENOMIC DNA]</scope>
    <source>
        <strain evidence="9 10">CBS 116634</strain>
    </source>
</reference>
<dbReference type="Gene3D" id="4.10.240.10">
    <property type="entry name" value="Zn(2)-C6 fungal-type DNA-binding domain"/>
    <property type="match status" value="1"/>
</dbReference>
<name>A0A139I556_9PEZI</name>
<evidence type="ECO:0000256" key="5">
    <source>
        <dbReference type="ARBA" id="ARBA00023163"/>
    </source>
</evidence>
<dbReference type="InterPro" id="IPR001138">
    <property type="entry name" value="Zn2Cys6_DnaBD"/>
</dbReference>
<keyword evidence="3" id="KW-0805">Transcription regulation</keyword>
<dbReference type="GO" id="GO:0043565">
    <property type="term" value="F:sequence-specific DNA binding"/>
    <property type="evidence" value="ECO:0007669"/>
    <property type="project" value="TreeGrafter"/>
</dbReference>
<dbReference type="GO" id="GO:0005634">
    <property type="term" value="C:nucleus"/>
    <property type="evidence" value="ECO:0007669"/>
    <property type="project" value="UniProtKB-SubCell"/>
</dbReference>
<keyword evidence="2" id="KW-0479">Metal-binding</keyword>
<evidence type="ECO:0000256" key="6">
    <source>
        <dbReference type="ARBA" id="ARBA00023242"/>
    </source>
</evidence>
<feature type="compositionally biased region" description="Basic and acidic residues" evidence="7">
    <location>
        <begin position="202"/>
        <end position="212"/>
    </location>
</feature>
<dbReference type="PANTHER" id="PTHR47540">
    <property type="entry name" value="THIAMINE REPRESSIBLE GENES REGULATORY PROTEIN THI5"/>
    <property type="match status" value="1"/>
</dbReference>
<dbReference type="EMBL" id="LFZO01000309">
    <property type="protein sequence ID" value="KXT09746.1"/>
    <property type="molecule type" value="Genomic_DNA"/>
</dbReference>
<sequence>MSLSPQSVRTYNLEDCNISCDVLAYEVIVVRSNPWHHHAQGNPCRRRCCYLLPCYHYGVFSYVREDITRSCLCDHSLENGLRGVEASQDSANPSPQLLAFKPAGYFTFPRQRQRLRVKQDVAMGDHTDGRRVRKITRACDRCKEKKLRCSGDKPCNVCAAKSMACAYDSRYGRGRPPTPPCATTHEKVADTRAAIVGDVTDVEHERGPRSESLEPEAEEDVHGQFVDRASGLSFLRRAQKRFSHDGDGHYNATIPILEDSPVMAAGDKPLLVGSESPSIPDRRHAAALLELYFDVCHATYRPLHRPTIKSWHEILQSSELAGTPVHTTIGKAKAAVLLGIFAVSTYHSEKSLGLATNEACLLKSDSYFKAAMTLTDEELGLPKTESVQARLIQVFYLLMTCRMNRAWYVFGNVLQLISALGLHRINSRSETRSDYIATQCRRRVFWTAYILDKYIGTLLGRPMHFHDEDVNIDFPDCVNDEDMTSSGPGIEGSDDCQMDAFVMNARLARIVGKISRKVYPMHALSDRYNVSTLRLLNEELERWRASLPAVLSTVRPSSLVPSFRRQNVALTVAYYHAIMHTNRSSLLRLTSSKTLYSDAYNKSAIQCVHAATEVLKIVDRMAKEGPLFHAFWWTHYVTFCALSVAHVWQVQRQKCSTIDTRLQGEQLSHMMGVCEAHLANATAINSASRRYCIILKELKAEATRAKARQQEQQVAATDGHYEIISEDRDERTRDHIQQDTSAAQLTAPMASPGSVSHTWLDDWTAADWLDLDASAFGLFDNLSPSSLSLLDVSDQGT</sequence>
<gene>
    <name evidence="9" type="ORF">AC579_9322</name>
</gene>
<protein>
    <recommendedName>
        <fullName evidence="8">Zn(2)-C6 fungal-type domain-containing protein</fullName>
    </recommendedName>
</protein>
<evidence type="ECO:0000259" key="8">
    <source>
        <dbReference type="PROSITE" id="PS50048"/>
    </source>
</evidence>
<dbReference type="SMART" id="SM00906">
    <property type="entry name" value="Fungal_trans"/>
    <property type="match status" value="1"/>
</dbReference>
<dbReference type="CDD" id="cd12148">
    <property type="entry name" value="fungal_TF_MHR"/>
    <property type="match status" value="1"/>
</dbReference>
<evidence type="ECO:0000256" key="4">
    <source>
        <dbReference type="ARBA" id="ARBA00023125"/>
    </source>
</evidence>
<keyword evidence="10" id="KW-1185">Reference proteome</keyword>
<feature type="region of interest" description="Disordered" evidence="7">
    <location>
        <begin position="202"/>
        <end position="221"/>
    </location>
</feature>
<dbReference type="InterPro" id="IPR007219">
    <property type="entry name" value="XnlR_reg_dom"/>
</dbReference>
<dbReference type="Pfam" id="PF04082">
    <property type="entry name" value="Fungal_trans"/>
    <property type="match status" value="1"/>
</dbReference>
<dbReference type="PANTHER" id="PTHR47540:SF2">
    <property type="entry name" value="ZN(II)2CYS6 TRANSCRIPTION FACTOR (EUROFUNG)"/>
    <property type="match status" value="1"/>
</dbReference>
<keyword evidence="5" id="KW-0804">Transcription</keyword>
<dbReference type="EMBL" id="LFZO01000309">
    <property type="protein sequence ID" value="KXT09744.1"/>
    <property type="molecule type" value="Genomic_DNA"/>
</dbReference>
<dbReference type="GO" id="GO:0045944">
    <property type="term" value="P:positive regulation of transcription by RNA polymerase II"/>
    <property type="evidence" value="ECO:0007669"/>
    <property type="project" value="TreeGrafter"/>
</dbReference>
<evidence type="ECO:0000256" key="1">
    <source>
        <dbReference type="ARBA" id="ARBA00004123"/>
    </source>
</evidence>
<dbReference type="SMART" id="SM00066">
    <property type="entry name" value="GAL4"/>
    <property type="match status" value="1"/>
</dbReference>
<dbReference type="InterPro" id="IPR036864">
    <property type="entry name" value="Zn2-C6_fun-type_DNA-bd_sf"/>
</dbReference>
<dbReference type="STRING" id="113226.A0A139I556"/>
<dbReference type="EMBL" id="LFZO01000309">
    <property type="protein sequence ID" value="KXT09750.1"/>
    <property type="molecule type" value="Genomic_DNA"/>
</dbReference>
<keyword evidence="6" id="KW-0539">Nucleus</keyword>
<dbReference type="Pfam" id="PF00172">
    <property type="entry name" value="Zn_clus"/>
    <property type="match status" value="1"/>
</dbReference>
<dbReference type="GO" id="GO:0008270">
    <property type="term" value="F:zinc ion binding"/>
    <property type="evidence" value="ECO:0007669"/>
    <property type="project" value="InterPro"/>
</dbReference>
<dbReference type="PROSITE" id="PS50048">
    <property type="entry name" value="ZN2_CY6_FUNGAL_2"/>
    <property type="match status" value="1"/>
</dbReference>
<dbReference type="InterPro" id="IPR051711">
    <property type="entry name" value="Stress_Response_Reg"/>
</dbReference>
<evidence type="ECO:0000256" key="2">
    <source>
        <dbReference type="ARBA" id="ARBA00022723"/>
    </source>
</evidence>
<dbReference type="EMBL" id="LFZO01000309">
    <property type="protein sequence ID" value="KXT09747.1"/>
    <property type="molecule type" value="Genomic_DNA"/>
</dbReference>
<dbReference type="Proteomes" id="UP000073492">
    <property type="component" value="Unassembled WGS sequence"/>
</dbReference>
<evidence type="ECO:0000256" key="3">
    <source>
        <dbReference type="ARBA" id="ARBA00023015"/>
    </source>
</evidence>
<keyword evidence="4" id="KW-0238">DNA-binding</keyword>
<comment type="caution">
    <text evidence="9">The sequence shown here is derived from an EMBL/GenBank/DDBJ whole genome shotgun (WGS) entry which is preliminary data.</text>
</comment>
<accession>A0A139I556</accession>
<feature type="domain" description="Zn(2)-C6 fungal-type" evidence="8">
    <location>
        <begin position="138"/>
        <end position="167"/>
    </location>
</feature>
<evidence type="ECO:0000313" key="9">
    <source>
        <dbReference type="EMBL" id="KXT09745.1"/>
    </source>
</evidence>
<proteinExistence type="predicted"/>
<evidence type="ECO:0000313" key="10">
    <source>
        <dbReference type="Proteomes" id="UP000073492"/>
    </source>
</evidence>